<organism evidence="1">
    <name type="scientific">hydrothermal vent metagenome</name>
    <dbReference type="NCBI Taxonomy" id="652676"/>
    <lineage>
        <taxon>unclassified sequences</taxon>
        <taxon>metagenomes</taxon>
        <taxon>ecological metagenomes</taxon>
    </lineage>
</organism>
<protein>
    <submittedName>
        <fullName evidence="1">HAD superfamily protein involved in N-acetyl-glucosamine catabolism</fullName>
    </submittedName>
</protein>
<evidence type="ECO:0000313" key="1">
    <source>
        <dbReference type="EMBL" id="VAV91918.1"/>
    </source>
</evidence>
<dbReference type="PANTHER" id="PTHR19288">
    <property type="entry name" value="4-NITROPHENYLPHOSPHATASE-RELATED"/>
    <property type="match status" value="1"/>
</dbReference>
<dbReference type="AlphaFoldDB" id="A0A3B0RU40"/>
<name>A0A3B0RU40_9ZZZZ</name>
<dbReference type="SUPFAM" id="SSF56784">
    <property type="entry name" value="HAD-like"/>
    <property type="match status" value="1"/>
</dbReference>
<accession>A0A3B0RU40</accession>
<feature type="non-terminal residue" evidence="1">
    <location>
        <position position="194"/>
    </location>
</feature>
<dbReference type="Gene3D" id="3.40.50.1000">
    <property type="entry name" value="HAD superfamily/HAD-like"/>
    <property type="match status" value="1"/>
</dbReference>
<dbReference type="EMBL" id="UOEG01000083">
    <property type="protein sequence ID" value="VAV91918.1"/>
    <property type="molecule type" value="Genomic_DNA"/>
</dbReference>
<reference evidence="1" key="1">
    <citation type="submission" date="2018-06" db="EMBL/GenBank/DDBJ databases">
        <authorList>
            <person name="Zhirakovskaya E."/>
        </authorList>
    </citation>
    <scope>NUCLEOTIDE SEQUENCE</scope>
</reference>
<dbReference type="InterPro" id="IPR036412">
    <property type="entry name" value="HAD-like_sf"/>
</dbReference>
<gene>
    <name evidence="1" type="ORF">MNBD_ALPHA07-285</name>
</gene>
<dbReference type="PANTHER" id="PTHR19288:SF93">
    <property type="entry name" value="FI11325P-RELATED"/>
    <property type="match status" value="1"/>
</dbReference>
<dbReference type="Pfam" id="PF13344">
    <property type="entry name" value="Hydrolase_6"/>
    <property type="match status" value="1"/>
</dbReference>
<dbReference type="GO" id="GO:0016791">
    <property type="term" value="F:phosphatase activity"/>
    <property type="evidence" value="ECO:0007669"/>
    <property type="project" value="TreeGrafter"/>
</dbReference>
<sequence length="194" mass="21647">MTSSQAQNAEWAFSAYEASRHRLPAAEFPAQSRRVSNLSDLADDIDLYLLDAFGVLNMGEQVIPGAPERIAKLRAMGKKVLVVSNAAGYPKAKLMQRYHDLGFDFTPEDVLSSREVLLSALPSMPPMHYGLMANEIFGREELEALSFDFLLDDRHVYDRAEAFIFLGSSIWNDDRQALLEASLLDNPRPVLVGN</sequence>
<dbReference type="GO" id="GO:0005737">
    <property type="term" value="C:cytoplasm"/>
    <property type="evidence" value="ECO:0007669"/>
    <property type="project" value="TreeGrafter"/>
</dbReference>
<dbReference type="InterPro" id="IPR006357">
    <property type="entry name" value="HAD-SF_hydro_IIA"/>
</dbReference>
<dbReference type="InterPro" id="IPR023214">
    <property type="entry name" value="HAD_sf"/>
</dbReference>
<proteinExistence type="predicted"/>